<dbReference type="PANTHER" id="PTHR11709">
    <property type="entry name" value="MULTI-COPPER OXIDASE"/>
    <property type="match status" value="1"/>
</dbReference>
<dbReference type="Proteomes" id="UP000807342">
    <property type="component" value="Unassembled WGS sequence"/>
</dbReference>
<keyword evidence="8" id="KW-0732">Signal</keyword>
<feature type="signal peptide" evidence="8">
    <location>
        <begin position="1"/>
        <end position="19"/>
    </location>
</feature>
<dbReference type="InterPro" id="IPR011706">
    <property type="entry name" value="Cu-oxidase_C"/>
</dbReference>
<feature type="chain" id="PRO_5040307449" evidence="8">
    <location>
        <begin position="20"/>
        <end position="520"/>
    </location>
</feature>
<comment type="similarity">
    <text evidence="1">Belongs to the multicopper oxidase family.</text>
</comment>
<organism evidence="12 13">
    <name type="scientific">Macrolepiota fuliginosa MF-IS2</name>
    <dbReference type="NCBI Taxonomy" id="1400762"/>
    <lineage>
        <taxon>Eukaryota</taxon>
        <taxon>Fungi</taxon>
        <taxon>Dikarya</taxon>
        <taxon>Basidiomycota</taxon>
        <taxon>Agaricomycotina</taxon>
        <taxon>Agaricomycetes</taxon>
        <taxon>Agaricomycetidae</taxon>
        <taxon>Agaricales</taxon>
        <taxon>Agaricineae</taxon>
        <taxon>Agaricaceae</taxon>
        <taxon>Macrolepiota</taxon>
    </lineage>
</organism>
<feature type="region of interest" description="Disordered" evidence="7">
    <location>
        <begin position="498"/>
        <end position="520"/>
    </location>
</feature>
<dbReference type="SUPFAM" id="SSF49503">
    <property type="entry name" value="Cupredoxins"/>
    <property type="match status" value="3"/>
</dbReference>
<keyword evidence="3" id="KW-0560">Oxidoreductase</keyword>
<sequence length="520" mass="56644">MFSRLKFSALLFCATTALADTIGPVTTITLANKDIGPDGFTRPASLINGEHPGPVITVNKGDQIKINVVNQLSDPNQERGATIHWHGLLQRGTNFMDGVEGVTQCPIAPNNSFQYAFNADQPGTYWYHSHFGVQYCDGVRGVFIVKDPSDPLRSLYDVDDESTIITLSEWYHEVASSQLGIISAADSTLINGKGRYPDGPSVDLAVVNVEQSKRYRLRLVSISCDPDFMFSIDNHELTVIEVEGTPVEQYTINTIHIFAGQRYSVVLNANQTVGNYWIRALPNTGNRNLSSTFAGGVNSAILRYKGAPIADPTSSKQTTKIPLVEAELRPNPAIKAPGGSQPGSADVIFNLDLEFDEAAFLFSINGTTFKPPLVPVLLQILSGARTAQELIPAGSIYTVERNQTVQINFPGGLEGGPHPFHLHGHAFSVIRSADTGNYFYDNPIVRDVVSVSNNTGDIVAIRFRTDSPGPWILHCHIDFHLAEGLAIVFAEAPDDVATANPDPPSDWKQLCPIWDNSTNT</sequence>
<keyword evidence="2" id="KW-0479">Metal-binding</keyword>
<keyword evidence="6" id="KW-0325">Glycoprotein</keyword>
<keyword evidence="4" id="KW-0186">Copper</keyword>
<feature type="domain" description="Plastocyanin-like" evidence="9">
    <location>
        <begin position="161"/>
        <end position="307"/>
    </location>
</feature>
<dbReference type="OrthoDB" id="2121828at2759"/>
<proteinExistence type="inferred from homology"/>
<evidence type="ECO:0000256" key="5">
    <source>
        <dbReference type="ARBA" id="ARBA00023157"/>
    </source>
</evidence>
<evidence type="ECO:0000256" key="8">
    <source>
        <dbReference type="SAM" id="SignalP"/>
    </source>
</evidence>
<dbReference type="InterPro" id="IPR002355">
    <property type="entry name" value="Cu_oxidase_Cu_BS"/>
</dbReference>
<reference evidence="12" key="1">
    <citation type="submission" date="2020-11" db="EMBL/GenBank/DDBJ databases">
        <authorList>
            <consortium name="DOE Joint Genome Institute"/>
            <person name="Ahrendt S."/>
            <person name="Riley R."/>
            <person name="Andreopoulos W."/>
            <person name="Labutti K."/>
            <person name="Pangilinan J."/>
            <person name="Ruiz-Duenas F.J."/>
            <person name="Barrasa J.M."/>
            <person name="Sanchez-Garcia M."/>
            <person name="Camarero S."/>
            <person name="Miyauchi S."/>
            <person name="Serrano A."/>
            <person name="Linde D."/>
            <person name="Babiker R."/>
            <person name="Drula E."/>
            <person name="Ayuso-Fernandez I."/>
            <person name="Pacheco R."/>
            <person name="Padilla G."/>
            <person name="Ferreira P."/>
            <person name="Barriuso J."/>
            <person name="Kellner H."/>
            <person name="Castanera R."/>
            <person name="Alfaro M."/>
            <person name="Ramirez L."/>
            <person name="Pisabarro A.G."/>
            <person name="Kuo A."/>
            <person name="Tritt A."/>
            <person name="Lipzen A."/>
            <person name="He G."/>
            <person name="Yan M."/>
            <person name="Ng V."/>
            <person name="Cullen D."/>
            <person name="Martin F."/>
            <person name="Rosso M.-N."/>
            <person name="Henrissat B."/>
            <person name="Hibbett D."/>
            <person name="Martinez A.T."/>
            <person name="Grigoriev I.V."/>
        </authorList>
    </citation>
    <scope>NUCLEOTIDE SEQUENCE</scope>
    <source>
        <strain evidence="12">MF-IS2</strain>
    </source>
</reference>
<evidence type="ECO:0000313" key="13">
    <source>
        <dbReference type="Proteomes" id="UP000807342"/>
    </source>
</evidence>
<dbReference type="Pfam" id="PF07732">
    <property type="entry name" value="Cu-oxidase_3"/>
    <property type="match status" value="1"/>
</dbReference>
<evidence type="ECO:0000259" key="11">
    <source>
        <dbReference type="Pfam" id="PF07732"/>
    </source>
</evidence>
<keyword evidence="13" id="KW-1185">Reference proteome</keyword>
<keyword evidence="5" id="KW-1015">Disulfide bond</keyword>
<dbReference type="InterPro" id="IPR033138">
    <property type="entry name" value="Cu_oxidase_CS"/>
</dbReference>
<evidence type="ECO:0000313" key="12">
    <source>
        <dbReference type="EMBL" id="KAF9441138.1"/>
    </source>
</evidence>
<dbReference type="FunFam" id="2.60.40.420:FF:000045">
    <property type="entry name" value="Laccase 2"/>
    <property type="match status" value="1"/>
</dbReference>
<evidence type="ECO:0000256" key="4">
    <source>
        <dbReference type="ARBA" id="ARBA00023008"/>
    </source>
</evidence>
<dbReference type="InterPro" id="IPR001117">
    <property type="entry name" value="Cu-oxidase_2nd"/>
</dbReference>
<dbReference type="Pfam" id="PF00394">
    <property type="entry name" value="Cu-oxidase"/>
    <property type="match status" value="1"/>
</dbReference>
<dbReference type="PANTHER" id="PTHR11709:SF511">
    <property type="entry name" value="LACCASE"/>
    <property type="match status" value="1"/>
</dbReference>
<evidence type="ECO:0000256" key="6">
    <source>
        <dbReference type="ARBA" id="ARBA00023180"/>
    </source>
</evidence>
<accession>A0A9P5WXX7</accession>
<dbReference type="InterPro" id="IPR045087">
    <property type="entry name" value="Cu-oxidase_fam"/>
</dbReference>
<evidence type="ECO:0000256" key="3">
    <source>
        <dbReference type="ARBA" id="ARBA00023002"/>
    </source>
</evidence>
<evidence type="ECO:0000259" key="9">
    <source>
        <dbReference type="Pfam" id="PF00394"/>
    </source>
</evidence>
<dbReference type="GO" id="GO:0016491">
    <property type="term" value="F:oxidoreductase activity"/>
    <property type="evidence" value="ECO:0007669"/>
    <property type="project" value="UniProtKB-KW"/>
</dbReference>
<evidence type="ECO:0000256" key="1">
    <source>
        <dbReference type="ARBA" id="ARBA00010609"/>
    </source>
</evidence>
<dbReference type="EMBL" id="MU152042">
    <property type="protein sequence ID" value="KAF9441138.1"/>
    <property type="molecule type" value="Genomic_DNA"/>
</dbReference>
<dbReference type="GO" id="GO:0005507">
    <property type="term" value="F:copper ion binding"/>
    <property type="evidence" value="ECO:0007669"/>
    <property type="project" value="InterPro"/>
</dbReference>
<evidence type="ECO:0000256" key="7">
    <source>
        <dbReference type="SAM" id="MobiDB-lite"/>
    </source>
</evidence>
<evidence type="ECO:0000259" key="10">
    <source>
        <dbReference type="Pfam" id="PF07731"/>
    </source>
</evidence>
<comment type="caution">
    <text evidence="12">The sequence shown here is derived from an EMBL/GenBank/DDBJ whole genome shotgun (WGS) entry which is preliminary data.</text>
</comment>
<dbReference type="InterPro" id="IPR008972">
    <property type="entry name" value="Cupredoxin"/>
</dbReference>
<gene>
    <name evidence="12" type="ORF">P691DRAFT_766671</name>
</gene>
<feature type="domain" description="Plastocyanin-like" evidence="11">
    <location>
        <begin position="32"/>
        <end position="149"/>
    </location>
</feature>
<dbReference type="Pfam" id="PF07731">
    <property type="entry name" value="Cu-oxidase_2"/>
    <property type="match status" value="1"/>
</dbReference>
<dbReference type="PROSITE" id="PS00080">
    <property type="entry name" value="MULTICOPPER_OXIDASE2"/>
    <property type="match status" value="1"/>
</dbReference>
<protein>
    <submittedName>
        <fullName evidence="12">Multicopper oxidase</fullName>
    </submittedName>
</protein>
<name>A0A9P5WXX7_9AGAR</name>
<dbReference type="AlphaFoldDB" id="A0A9P5WXX7"/>
<evidence type="ECO:0000256" key="2">
    <source>
        <dbReference type="ARBA" id="ARBA00022723"/>
    </source>
</evidence>
<dbReference type="CDD" id="cd13903">
    <property type="entry name" value="CuRO_3_Tv-LCC_like"/>
    <property type="match status" value="1"/>
</dbReference>
<dbReference type="PROSITE" id="PS00079">
    <property type="entry name" value="MULTICOPPER_OXIDASE1"/>
    <property type="match status" value="1"/>
</dbReference>
<dbReference type="InterPro" id="IPR011707">
    <property type="entry name" value="Cu-oxidase-like_N"/>
</dbReference>
<dbReference type="Gene3D" id="2.60.40.420">
    <property type="entry name" value="Cupredoxins - blue copper proteins"/>
    <property type="match status" value="3"/>
</dbReference>
<feature type="domain" description="Plastocyanin-like" evidence="10">
    <location>
        <begin position="371"/>
        <end position="494"/>
    </location>
</feature>